<comment type="caution">
    <text evidence="1">The sequence shown here is derived from an EMBL/GenBank/DDBJ whole genome shotgun (WGS) entry which is preliminary data.</text>
</comment>
<reference evidence="1 2" key="1">
    <citation type="submission" date="2014-06" db="EMBL/GenBank/DDBJ databases">
        <title>Whole Genome Sequences of Three Symbiotic Endozoicomonas Bacteria.</title>
        <authorList>
            <person name="Neave M.J."/>
            <person name="Apprill A."/>
            <person name="Voolstra C.R."/>
        </authorList>
    </citation>
    <scope>NUCLEOTIDE SEQUENCE [LARGE SCALE GENOMIC DNA]</scope>
    <source>
        <strain evidence="1 2">DSM 25634</strain>
    </source>
</reference>
<evidence type="ECO:0000313" key="1">
    <source>
        <dbReference type="EMBL" id="KEQ12188.1"/>
    </source>
</evidence>
<protein>
    <submittedName>
        <fullName evidence="1">Uncharacterized protein</fullName>
    </submittedName>
</protein>
<evidence type="ECO:0000313" key="2">
    <source>
        <dbReference type="Proteomes" id="UP000028073"/>
    </source>
</evidence>
<dbReference type="STRING" id="1137799.GZ78_27470"/>
<keyword evidence="2" id="KW-1185">Reference proteome</keyword>
<organism evidence="1 2">
    <name type="scientific">Endozoicomonas numazuensis</name>
    <dbReference type="NCBI Taxonomy" id="1137799"/>
    <lineage>
        <taxon>Bacteria</taxon>
        <taxon>Pseudomonadati</taxon>
        <taxon>Pseudomonadota</taxon>
        <taxon>Gammaproteobacteria</taxon>
        <taxon>Oceanospirillales</taxon>
        <taxon>Endozoicomonadaceae</taxon>
        <taxon>Endozoicomonas</taxon>
    </lineage>
</organism>
<dbReference type="EMBL" id="JOKH01000010">
    <property type="protein sequence ID" value="KEQ12188.1"/>
    <property type="molecule type" value="Genomic_DNA"/>
</dbReference>
<dbReference type="RefSeq" id="WP_051786541.1">
    <property type="nucleotide sequence ID" value="NZ_JOKH01000010.1"/>
</dbReference>
<sequence>MNRDDDLKMTLSHNLNVLSKYDSRATLYANIFDSSSFLSDWVIDNYKSEIKLGILKVRKISPLLYWHFSWAKNSFKDCIDEDYYSSLDGDNFLSDEYVQLLISLIDNNEKVLFHGFSGTWGDGTSGQVTLPVELYKKYGYLDQIYPRQYDENGLIARALYGENDLVYASYDGVDIRKKSSAFKKACEFRENKNTHIQLEKISSENPLNPRGSGYVQKDNLLTYYQNFNESYTFLKCIDESESQEFHRKKMFNSLTMLNESNITSVIKNTFYTSKNINISSKLTVFSVIKNDKVFLNEWLTHYRSLGVERFIIVDDHSKDGLENNITDEDVFILKPTVGDFKNCKVYWLKLLMIAFQTVESWVLTIDSDEFLDLGNKYSNLNNYIEVLHKKNIKYSPSILLDMLPNEKFDSITFDGTNFRDLFCNIYIRPFGKDDSYFDHHSIKWGFGQYSEYSYRLDSRWRFFSTFDSLRKIPIFKYNKSISMNQGFHTLAYGDNFINADKIFSYPDLILPLKHYKFVSFFINKENKVKGYHQRTQKNLKRINSTKRDEFLKEIRLSPFIKPYSESTFRSVLFKPIGLYRIIGNDIGGLHSDEQTFENLKFILQNEPDFNDVEKIFILNRISDEKKLAKYRELLEIYQAKYIVIDFELNVYSSITFDESSAPSWFELNTDWKKLCYEISRRESKNKYSIHNNGARNFALNHGKKRYQWILPWDGNCFVNKQIMDEIKSTISRDDCKYIITPMQRLLDNNSSKIIDSYPDNADEEPQIAFRYDSKESFDENRIYGFQPKVELLKRLEVPGVWDNWDKIYPWLKSELCKREDAGSFSFSSSVYRLASGNKNTSECSTNRSHLRAKGIIDYLDSLA</sequence>
<proteinExistence type="predicted"/>
<dbReference type="OrthoDB" id="7210452at2"/>
<dbReference type="eggNOG" id="COG4122">
    <property type="taxonomic scope" value="Bacteria"/>
</dbReference>
<dbReference type="AlphaFoldDB" id="A0A081N165"/>
<dbReference type="Proteomes" id="UP000028073">
    <property type="component" value="Unassembled WGS sequence"/>
</dbReference>
<accession>A0A081N165</accession>
<dbReference type="Pfam" id="PF13704">
    <property type="entry name" value="Glyco_tranf_2_4"/>
    <property type="match status" value="1"/>
</dbReference>
<name>A0A081N165_9GAMM</name>
<gene>
    <name evidence="1" type="ORF">GZ78_27470</name>
</gene>